<dbReference type="InterPro" id="IPR036638">
    <property type="entry name" value="HLH_DNA-bd_sf"/>
</dbReference>
<evidence type="ECO:0000256" key="3">
    <source>
        <dbReference type="ARBA" id="ARBA00023015"/>
    </source>
</evidence>
<reference evidence="10" key="2">
    <citation type="submission" date="2018-02" db="UniProtKB">
        <authorList>
            <consortium name="EnsemblPlants"/>
        </authorList>
    </citation>
    <scope>IDENTIFICATION</scope>
    <source>
        <strain evidence="10">Williams 82</strain>
    </source>
</reference>
<dbReference type="Proteomes" id="UP000008827">
    <property type="component" value="Chromosome 13"/>
</dbReference>
<comment type="subunit">
    <text evidence="2">Homodimer.</text>
</comment>
<dbReference type="HOGENOM" id="CLU_864384_0_0_1"/>
<evidence type="ECO:0000256" key="2">
    <source>
        <dbReference type="ARBA" id="ARBA00011738"/>
    </source>
</evidence>
<accession>I1M4G4</accession>
<dbReference type="PaxDb" id="3847-GLYMA13G39650.1"/>
<dbReference type="GO" id="GO:0043565">
    <property type="term" value="F:sequence-specific DNA binding"/>
    <property type="evidence" value="ECO:0000318"/>
    <property type="project" value="GO_Central"/>
</dbReference>
<evidence type="ECO:0000256" key="4">
    <source>
        <dbReference type="ARBA" id="ARBA00023125"/>
    </source>
</evidence>
<proteinExistence type="predicted"/>
<dbReference type="RefSeq" id="XP_003541980.1">
    <property type="nucleotide sequence ID" value="XM_003541932.5"/>
</dbReference>
<dbReference type="GeneID" id="100805451"/>
<dbReference type="Gene3D" id="4.10.280.10">
    <property type="entry name" value="Helix-loop-helix DNA-binding domain"/>
    <property type="match status" value="1"/>
</dbReference>
<dbReference type="InterPro" id="IPR051358">
    <property type="entry name" value="TF_AMS/ICE1/BHLH6-like"/>
</dbReference>
<evidence type="ECO:0000259" key="8">
    <source>
        <dbReference type="PROSITE" id="PS50888"/>
    </source>
</evidence>
<keyword evidence="6" id="KW-0539">Nucleus</keyword>
<dbReference type="AlphaFoldDB" id="I1M4G4"/>
<dbReference type="PROSITE" id="PS50888">
    <property type="entry name" value="BHLH"/>
    <property type="match status" value="1"/>
</dbReference>
<keyword evidence="4" id="KW-0238">DNA-binding</keyword>
<dbReference type="FunFam" id="4.10.280.10:FF:000096">
    <property type="entry name" value="Basic helix-loop-helix (BHLH) DNA-binding superfamily protein"/>
    <property type="match status" value="1"/>
</dbReference>
<dbReference type="ExpressionAtlas" id="I1M4G4">
    <property type="expression patterns" value="baseline and differential"/>
</dbReference>
<dbReference type="SMART" id="SM00353">
    <property type="entry name" value="HLH"/>
    <property type="match status" value="1"/>
</dbReference>
<keyword evidence="11" id="KW-1185">Reference proteome</keyword>
<dbReference type="OrthoDB" id="1886792at2759"/>
<keyword evidence="5" id="KW-0804">Transcription</keyword>
<dbReference type="OMA" id="DANCDFG"/>
<feature type="compositionally biased region" description="Polar residues" evidence="7">
    <location>
        <begin position="58"/>
        <end position="70"/>
    </location>
</feature>
<comment type="subcellular location">
    <subcellularLocation>
        <location evidence="1">Nucleus</location>
    </subcellularLocation>
</comment>
<dbReference type="SUPFAM" id="SSF47459">
    <property type="entry name" value="HLH, helix-loop-helix DNA-binding domain"/>
    <property type="match status" value="1"/>
</dbReference>
<dbReference type="GO" id="GO:0006355">
    <property type="term" value="P:regulation of DNA-templated transcription"/>
    <property type="evidence" value="ECO:0000318"/>
    <property type="project" value="GO_Central"/>
</dbReference>
<dbReference type="EnsemblPlants" id="KRH22827">
    <property type="protein sequence ID" value="KRH22827"/>
    <property type="gene ID" value="GLYMA_13G322100"/>
</dbReference>
<dbReference type="GO" id="GO:0046983">
    <property type="term" value="F:protein dimerization activity"/>
    <property type="evidence" value="ECO:0007669"/>
    <property type="project" value="InterPro"/>
</dbReference>
<evidence type="ECO:0000256" key="1">
    <source>
        <dbReference type="ARBA" id="ARBA00004123"/>
    </source>
</evidence>
<dbReference type="GO" id="GO:0005634">
    <property type="term" value="C:nucleus"/>
    <property type="evidence" value="ECO:0000318"/>
    <property type="project" value="GO_Central"/>
</dbReference>
<feature type="region of interest" description="Disordered" evidence="7">
    <location>
        <begin position="58"/>
        <end position="82"/>
    </location>
</feature>
<reference evidence="9" key="3">
    <citation type="submission" date="2018-07" db="EMBL/GenBank/DDBJ databases">
        <title>WGS assembly of Glycine max.</title>
        <authorList>
            <person name="Schmutz J."/>
            <person name="Cannon S."/>
            <person name="Schlueter J."/>
            <person name="Ma J."/>
            <person name="Mitros T."/>
            <person name="Nelson W."/>
            <person name="Hyten D."/>
            <person name="Song Q."/>
            <person name="Thelen J."/>
            <person name="Cheng J."/>
            <person name="Xu D."/>
            <person name="Hellsten U."/>
            <person name="May G."/>
            <person name="Yu Y."/>
            <person name="Sakurai T."/>
            <person name="Umezawa T."/>
            <person name="Bhattacharyya M."/>
            <person name="Sandhu D."/>
            <person name="Valliyodan B."/>
            <person name="Lindquist E."/>
            <person name="Peto M."/>
            <person name="Grant D."/>
            <person name="Shu S."/>
            <person name="Goodstein D."/>
            <person name="Barry K."/>
            <person name="Futrell-Griggs M."/>
            <person name="Abernathy B."/>
            <person name="Du J."/>
            <person name="Tian Z."/>
            <person name="Zhu L."/>
            <person name="Gill N."/>
            <person name="Joshi T."/>
            <person name="Libault M."/>
            <person name="Sethuraman A."/>
            <person name="Zhang X."/>
            <person name="Shinozaki K."/>
            <person name="Nguyen H."/>
            <person name="Wing R."/>
            <person name="Cregan P."/>
            <person name="Specht J."/>
            <person name="Grimwood J."/>
            <person name="Rokhsar D."/>
            <person name="Stacey G."/>
            <person name="Shoemaker R."/>
            <person name="Jackson S."/>
        </authorList>
    </citation>
    <scope>NUCLEOTIDE SEQUENCE</scope>
    <source>
        <tissue evidence="9">Callus</tissue>
    </source>
</reference>
<evidence type="ECO:0000256" key="7">
    <source>
        <dbReference type="SAM" id="MobiDB-lite"/>
    </source>
</evidence>
<evidence type="ECO:0000313" key="10">
    <source>
        <dbReference type="EnsemblPlants" id="KRH22827"/>
    </source>
</evidence>
<dbReference type="EMBL" id="CM000846">
    <property type="protein sequence ID" value="KRH22827.1"/>
    <property type="molecule type" value="Genomic_DNA"/>
</dbReference>
<keyword evidence="3" id="KW-0805">Transcription regulation</keyword>
<evidence type="ECO:0000313" key="11">
    <source>
        <dbReference type="Proteomes" id="UP000008827"/>
    </source>
</evidence>
<dbReference type="InterPro" id="IPR011598">
    <property type="entry name" value="bHLH_dom"/>
</dbReference>
<sequence length="323" mass="35908">MDVHEDTLKYMNDFELYDFVADSNFDQFINLIRGENEDANCDHFGSDLINDCFVNNQQQPLSSPANPFDQNNNNNNNDAVNVYDPSSTFSSFSCFDGELKGEGEEENDGEHSSGTTTTTTKNADGKLKLKTDRSKTLISERRRRGRMKEKLYALRSLVPNITKMDKASIIGDAVSYVHDLQAQARKLKAEVAGLEASLLVSENYQGSINNPKNVQVMARNISHPNCKKIMQVDMFQVEERGYLAKIVCNKGEGVAASLYRALESLAGFNVQNSNLATVGESFLLTFTLNVKGTEQEINLPNLKLWVTGALLNQGFEFVASFPA</sequence>
<feature type="region of interest" description="Disordered" evidence="7">
    <location>
        <begin position="100"/>
        <end position="131"/>
    </location>
</feature>
<feature type="domain" description="BHLH" evidence="8">
    <location>
        <begin position="131"/>
        <end position="180"/>
    </location>
</feature>
<dbReference type="PANTHER" id="PTHR31945">
    <property type="entry name" value="TRANSCRIPTION FACTOR SCREAM2-RELATED"/>
    <property type="match status" value="1"/>
</dbReference>
<evidence type="ECO:0000313" key="9">
    <source>
        <dbReference type="EMBL" id="KRH22827.1"/>
    </source>
</evidence>
<protein>
    <recommendedName>
        <fullName evidence="8">BHLH domain-containing protein</fullName>
    </recommendedName>
</protein>
<evidence type="ECO:0000256" key="5">
    <source>
        <dbReference type="ARBA" id="ARBA00023163"/>
    </source>
</evidence>
<reference evidence="9 10" key="1">
    <citation type="journal article" date="2010" name="Nature">
        <title>Genome sequence of the palaeopolyploid soybean.</title>
        <authorList>
            <person name="Schmutz J."/>
            <person name="Cannon S.B."/>
            <person name="Schlueter J."/>
            <person name="Ma J."/>
            <person name="Mitros T."/>
            <person name="Nelson W."/>
            <person name="Hyten D.L."/>
            <person name="Song Q."/>
            <person name="Thelen J.J."/>
            <person name="Cheng J."/>
            <person name="Xu D."/>
            <person name="Hellsten U."/>
            <person name="May G.D."/>
            <person name="Yu Y."/>
            <person name="Sakurai T."/>
            <person name="Umezawa T."/>
            <person name="Bhattacharyya M.K."/>
            <person name="Sandhu D."/>
            <person name="Valliyodan B."/>
            <person name="Lindquist E."/>
            <person name="Peto M."/>
            <person name="Grant D."/>
            <person name="Shu S."/>
            <person name="Goodstein D."/>
            <person name="Barry K."/>
            <person name="Futrell-Griggs M."/>
            <person name="Abernathy B."/>
            <person name="Du J."/>
            <person name="Tian Z."/>
            <person name="Zhu L."/>
            <person name="Gill N."/>
            <person name="Joshi T."/>
            <person name="Libault M."/>
            <person name="Sethuraman A."/>
            <person name="Zhang X.-C."/>
            <person name="Shinozaki K."/>
            <person name="Nguyen H.T."/>
            <person name="Wing R.A."/>
            <person name="Cregan P."/>
            <person name="Specht J."/>
            <person name="Grimwood J."/>
            <person name="Rokhsar D."/>
            <person name="Stacey G."/>
            <person name="Shoemaker R.C."/>
            <person name="Jackson S.A."/>
        </authorList>
    </citation>
    <scope>NUCLEOTIDE SEQUENCE [LARGE SCALE GENOMIC DNA]</scope>
    <source>
        <strain evidence="10">cv. Williams 82</strain>
        <tissue evidence="9">Callus</tissue>
    </source>
</reference>
<dbReference type="STRING" id="3847.I1M4G4"/>
<dbReference type="SMR" id="I1M4G4"/>
<gene>
    <name evidence="10" type="primary">BHLH56</name>
    <name evidence="9" type="ORF">GLYMA_13G322100</name>
</gene>
<evidence type="ECO:0000256" key="6">
    <source>
        <dbReference type="ARBA" id="ARBA00023242"/>
    </source>
</evidence>
<dbReference type="Pfam" id="PF00010">
    <property type="entry name" value="HLH"/>
    <property type="match status" value="1"/>
</dbReference>
<dbReference type="eggNOG" id="ENOG502QSJP">
    <property type="taxonomic scope" value="Eukaryota"/>
</dbReference>
<dbReference type="PANTHER" id="PTHR31945:SF52">
    <property type="entry name" value="TRANSCRIPTION FACTOR BHLH FAMILY-RELATED"/>
    <property type="match status" value="1"/>
</dbReference>
<dbReference type="KEGG" id="gmx:100805451"/>
<dbReference type="Gramene" id="KRH22827">
    <property type="protein sequence ID" value="KRH22827"/>
    <property type="gene ID" value="GLYMA_13G322100"/>
</dbReference>
<name>I1M4G4_SOYBN</name>
<organism evidence="9">
    <name type="scientific">Glycine max</name>
    <name type="common">Soybean</name>
    <name type="synonym">Glycine hispida</name>
    <dbReference type="NCBI Taxonomy" id="3847"/>
    <lineage>
        <taxon>Eukaryota</taxon>
        <taxon>Viridiplantae</taxon>
        <taxon>Streptophyta</taxon>
        <taxon>Embryophyta</taxon>
        <taxon>Tracheophyta</taxon>
        <taxon>Spermatophyta</taxon>
        <taxon>Magnoliopsida</taxon>
        <taxon>eudicotyledons</taxon>
        <taxon>Gunneridae</taxon>
        <taxon>Pentapetalae</taxon>
        <taxon>rosids</taxon>
        <taxon>fabids</taxon>
        <taxon>Fabales</taxon>
        <taxon>Fabaceae</taxon>
        <taxon>Papilionoideae</taxon>
        <taxon>50 kb inversion clade</taxon>
        <taxon>NPAAA clade</taxon>
        <taxon>indigoferoid/millettioid clade</taxon>
        <taxon>Phaseoleae</taxon>
        <taxon>Glycine</taxon>
        <taxon>Glycine subgen. Soja</taxon>
    </lineage>
</organism>
<dbReference type="GO" id="GO:0003700">
    <property type="term" value="F:DNA-binding transcription factor activity"/>
    <property type="evidence" value="ECO:0000318"/>
    <property type="project" value="GO_Central"/>
</dbReference>